<dbReference type="AlphaFoldDB" id="A0AAI9UQL7"/>
<reference evidence="4" key="1">
    <citation type="submission" date="2016-11" db="EMBL/GenBank/DDBJ databases">
        <title>The genome sequence of Colletotrichum cuscutae.</title>
        <authorList>
            <person name="Baroncelli R."/>
        </authorList>
    </citation>
    <scope>NUCLEOTIDE SEQUENCE</scope>
    <source>
        <strain evidence="4">IMI 304802</strain>
    </source>
</reference>
<dbReference type="GO" id="GO:0050664">
    <property type="term" value="F:oxidoreductase activity, acting on NAD(P)H, oxygen as acceptor"/>
    <property type="evidence" value="ECO:0007669"/>
    <property type="project" value="TreeGrafter"/>
</dbReference>
<comment type="caution">
    <text evidence="4">The sequence shown here is derived from an EMBL/GenBank/DDBJ whole genome shotgun (WGS) entry which is preliminary data.</text>
</comment>
<evidence type="ECO:0000313" key="4">
    <source>
        <dbReference type="EMBL" id="KAK1462880.1"/>
    </source>
</evidence>
<sequence length="500" mass="54273">MESTYHILVQRIILKWAEKRRTSSDTSNVHPRLIIALAGPPGSGKTTIAQKVVSAINASQEPHPKSIVLSADGFHLPLAALRALPNAAEAIARRGAPWTFDGQAVIDLVRQLQASAGLRPVLAPTFDHKVKDPVFDGFTVDADVQVCIVERNYLLVDDEPWNQIADLVDERWLVRVEPTLARRRVAARHLAAGIEETMERALFRAESNDMPTRAEGDRDPALASTRTRGTLAKATLTFLSLQSNYLLETKTDWTASNPPIEDSVFKQFRLDGRTVIITGGAGGIGSEIARGLAEAGANIAIWYNSSKAAVTIAATIAEDFGVAVVEAVKDFGRLDVMIANAGIPSKAGGLDDKVEDWDRVRAVDFDGAYYCMRAAGLVFREQKRGVGIITASMSGHAANVPQEQSCYNACKAGTIHLARSLAVEWAKWGGRINSVSPGYIDTVISGDCPFEMKEEWFSLTPLRRDADPRELKGVYLYLASDASSYTTGADFIVDGGYTAQ</sequence>
<keyword evidence="2" id="KW-0521">NADP</keyword>
<dbReference type="InterPro" id="IPR036291">
    <property type="entry name" value="NAD(P)-bd_dom_sf"/>
</dbReference>
<dbReference type="InterPro" id="IPR020904">
    <property type="entry name" value="Sc_DH/Rdtase_CS"/>
</dbReference>
<dbReference type="PANTHER" id="PTHR43008:SF13">
    <property type="entry name" value="L-XYLULOSE REDUCTASE-RELATED"/>
    <property type="match status" value="1"/>
</dbReference>
<evidence type="ECO:0000256" key="1">
    <source>
        <dbReference type="ARBA" id="ARBA00006484"/>
    </source>
</evidence>
<dbReference type="InterPro" id="IPR027417">
    <property type="entry name" value="P-loop_NTPase"/>
</dbReference>
<protein>
    <submittedName>
        <fullName evidence="4">Short chain dehydrogenase</fullName>
    </submittedName>
</protein>
<proteinExistence type="inferred from homology"/>
<dbReference type="SUPFAM" id="SSF51735">
    <property type="entry name" value="NAD(P)-binding Rossmann-fold domains"/>
    <property type="match status" value="1"/>
</dbReference>
<keyword evidence="5" id="KW-1185">Reference proteome</keyword>
<organism evidence="4 5">
    <name type="scientific">Colletotrichum cuscutae</name>
    <dbReference type="NCBI Taxonomy" id="1209917"/>
    <lineage>
        <taxon>Eukaryota</taxon>
        <taxon>Fungi</taxon>
        <taxon>Dikarya</taxon>
        <taxon>Ascomycota</taxon>
        <taxon>Pezizomycotina</taxon>
        <taxon>Sordariomycetes</taxon>
        <taxon>Hypocreomycetidae</taxon>
        <taxon>Glomerellales</taxon>
        <taxon>Glomerellaceae</taxon>
        <taxon>Colletotrichum</taxon>
        <taxon>Colletotrichum acutatum species complex</taxon>
    </lineage>
</organism>
<dbReference type="GO" id="GO:0016616">
    <property type="term" value="F:oxidoreductase activity, acting on the CH-OH group of donors, NAD or NADP as acceptor"/>
    <property type="evidence" value="ECO:0007669"/>
    <property type="project" value="UniProtKB-ARBA"/>
</dbReference>
<accession>A0AAI9UQL7</accession>
<gene>
    <name evidence="4" type="ORF">CCUS01_08472</name>
</gene>
<evidence type="ECO:0000256" key="3">
    <source>
        <dbReference type="ARBA" id="ARBA00023002"/>
    </source>
</evidence>
<dbReference type="Gene3D" id="3.40.50.720">
    <property type="entry name" value="NAD(P)-binding Rossmann-like Domain"/>
    <property type="match status" value="1"/>
</dbReference>
<dbReference type="PROSITE" id="PS00061">
    <property type="entry name" value="ADH_SHORT"/>
    <property type="match status" value="1"/>
</dbReference>
<dbReference type="SUPFAM" id="SSF52540">
    <property type="entry name" value="P-loop containing nucleoside triphosphate hydrolases"/>
    <property type="match status" value="1"/>
</dbReference>
<keyword evidence="3" id="KW-0560">Oxidoreductase</keyword>
<dbReference type="InterPro" id="IPR002347">
    <property type="entry name" value="SDR_fam"/>
</dbReference>
<dbReference type="EMBL" id="MPDP01000269">
    <property type="protein sequence ID" value="KAK1462880.1"/>
    <property type="molecule type" value="Genomic_DNA"/>
</dbReference>
<dbReference type="Gene3D" id="3.40.50.300">
    <property type="entry name" value="P-loop containing nucleotide triphosphate hydrolases"/>
    <property type="match status" value="2"/>
</dbReference>
<comment type="similarity">
    <text evidence="1">Belongs to the short-chain dehydrogenases/reductases (SDR) family.</text>
</comment>
<name>A0AAI9UQL7_9PEZI</name>
<dbReference type="PRINTS" id="PR00080">
    <property type="entry name" value="SDRFAMILY"/>
</dbReference>
<dbReference type="Pfam" id="PF13561">
    <property type="entry name" value="adh_short_C2"/>
    <property type="match status" value="1"/>
</dbReference>
<dbReference type="PANTHER" id="PTHR43008">
    <property type="entry name" value="BENZIL REDUCTASE"/>
    <property type="match status" value="1"/>
</dbReference>
<dbReference type="Proteomes" id="UP001239213">
    <property type="component" value="Unassembled WGS sequence"/>
</dbReference>
<evidence type="ECO:0000256" key="2">
    <source>
        <dbReference type="ARBA" id="ARBA00022857"/>
    </source>
</evidence>
<dbReference type="PRINTS" id="PR00081">
    <property type="entry name" value="GDHRDH"/>
</dbReference>
<evidence type="ECO:0000313" key="5">
    <source>
        <dbReference type="Proteomes" id="UP001239213"/>
    </source>
</evidence>